<dbReference type="SUPFAM" id="SSF46785">
    <property type="entry name" value="Winged helix' DNA-binding domain"/>
    <property type="match status" value="1"/>
</dbReference>
<dbReference type="InterPro" id="IPR040198">
    <property type="entry name" value="Fido_containing"/>
</dbReference>
<gene>
    <name evidence="2" type="ORF">AB2L27_15020</name>
</gene>
<dbReference type="Pfam" id="PF02661">
    <property type="entry name" value="Fic"/>
    <property type="match status" value="1"/>
</dbReference>
<dbReference type="PANTHER" id="PTHR13504:SF38">
    <property type="entry name" value="FIDO DOMAIN-CONTAINING PROTEIN"/>
    <property type="match status" value="1"/>
</dbReference>
<dbReference type="EMBL" id="JBGFTU010000017">
    <property type="protein sequence ID" value="MEZ0166069.1"/>
    <property type="molecule type" value="Genomic_DNA"/>
</dbReference>
<dbReference type="PROSITE" id="PS51459">
    <property type="entry name" value="FIDO"/>
    <property type="match status" value="1"/>
</dbReference>
<dbReference type="InterPro" id="IPR003812">
    <property type="entry name" value="Fido"/>
</dbReference>
<proteinExistence type="predicted"/>
<reference evidence="2 3" key="1">
    <citation type="submission" date="2024-07" db="EMBL/GenBank/DDBJ databases">
        <authorList>
            <person name="Thanompreechachai J."/>
            <person name="Duangmal K."/>
        </authorList>
    </citation>
    <scope>NUCLEOTIDE SEQUENCE [LARGE SCALE GENOMIC DNA]</scope>
    <source>
        <strain evidence="2 3">LSe6-4</strain>
    </source>
</reference>
<dbReference type="Proteomes" id="UP001565927">
    <property type="component" value="Unassembled WGS sequence"/>
</dbReference>
<evidence type="ECO:0000313" key="2">
    <source>
        <dbReference type="EMBL" id="MEZ0166069.1"/>
    </source>
</evidence>
<protein>
    <submittedName>
        <fullName evidence="2">Fic family protein</fullName>
    </submittedName>
</protein>
<comment type="caution">
    <text evidence="2">The sequence shown here is derived from an EMBL/GenBank/DDBJ whole genome shotgun (WGS) entry which is preliminary data.</text>
</comment>
<feature type="domain" description="Fido" evidence="1">
    <location>
        <begin position="137"/>
        <end position="288"/>
    </location>
</feature>
<dbReference type="PANTHER" id="PTHR13504">
    <property type="entry name" value="FIDO DOMAIN-CONTAINING PROTEIN DDB_G0283145"/>
    <property type="match status" value="1"/>
</dbReference>
<keyword evidence="3" id="KW-1185">Reference proteome</keyword>
<dbReference type="InterPro" id="IPR036390">
    <property type="entry name" value="WH_DNA-bd_sf"/>
</dbReference>
<dbReference type="SUPFAM" id="SSF140931">
    <property type="entry name" value="Fic-like"/>
    <property type="match status" value="1"/>
</dbReference>
<evidence type="ECO:0000259" key="1">
    <source>
        <dbReference type="PROSITE" id="PS51459"/>
    </source>
</evidence>
<organism evidence="2 3">
    <name type="scientific">Kineococcus halophytocola</name>
    <dbReference type="NCBI Taxonomy" id="3234027"/>
    <lineage>
        <taxon>Bacteria</taxon>
        <taxon>Bacillati</taxon>
        <taxon>Actinomycetota</taxon>
        <taxon>Actinomycetes</taxon>
        <taxon>Kineosporiales</taxon>
        <taxon>Kineosporiaceae</taxon>
        <taxon>Kineococcus</taxon>
    </lineage>
</organism>
<accession>A0ABV4H4P8</accession>
<sequence>MDGWVVVGDEDRTWTSRIPADLVSRRVRESHTGVYRAAVLPPIAHLEPVLPLALLADAERAAGLVARFDAESEGTPVPFSALLLRSESASSSQIENITSGARALAVAAIDAQDATRGAGLVLGNVRAVERAITTGELDGEAVRAMHHDLLAESAPDSTPGPAGRWRREQVWIGGSGYGPHQAEFVPPHHEAVPAAVEDLVAFAARQDVPTLVHAALVHAQFETVHPFVDGNGRTGRALVHVLLRRRGLVRHTVVPVSAGLLRDGNRYVDALTAYRAGDVEPIVRRFVAAAEHAVEHGRDLLADLLDVRERWRSLVRAREGAAAWSVLDLLFRQPVLDVDTVAREVGVSPVNAAEALATLTDAGIVVEFSGRRLGRRWQAPEVISALDEFARRAGRRS</sequence>
<name>A0ABV4H4P8_9ACTN</name>
<dbReference type="InterPro" id="IPR036597">
    <property type="entry name" value="Fido-like_dom_sf"/>
</dbReference>
<evidence type="ECO:0000313" key="3">
    <source>
        <dbReference type="Proteomes" id="UP001565927"/>
    </source>
</evidence>
<dbReference type="Gene3D" id="1.10.3290.10">
    <property type="entry name" value="Fido-like domain"/>
    <property type="match status" value="1"/>
</dbReference>